<comment type="caution">
    <text evidence="1">The sequence shown here is derived from an EMBL/GenBank/DDBJ whole genome shotgun (WGS) entry which is preliminary data.</text>
</comment>
<accession>A0ABS3AWT9</accession>
<dbReference type="EMBL" id="JAFIWB010000001">
    <property type="protein sequence ID" value="MBN6100823.1"/>
    <property type="molecule type" value="Genomic_DNA"/>
</dbReference>
<sequence length="56" mass="6107">MDVDRYILTIVPKRPTADLLGTGGSHVQAAADIAHHYIEASADANRKRHLQRPGSD</sequence>
<evidence type="ECO:0008006" key="3">
    <source>
        <dbReference type="Google" id="ProtNLM"/>
    </source>
</evidence>
<evidence type="ECO:0000313" key="2">
    <source>
        <dbReference type="Proteomes" id="UP000695802"/>
    </source>
</evidence>
<keyword evidence="2" id="KW-1185">Reference proteome</keyword>
<proteinExistence type="predicted"/>
<organism evidence="1 2">
    <name type="scientific">Xanthomonas bonasiae</name>
    <dbReference type="NCBI Taxonomy" id="2810351"/>
    <lineage>
        <taxon>Bacteria</taxon>
        <taxon>Pseudomonadati</taxon>
        <taxon>Pseudomonadota</taxon>
        <taxon>Gammaproteobacteria</taxon>
        <taxon>Lysobacterales</taxon>
        <taxon>Lysobacteraceae</taxon>
        <taxon>Xanthomonas</taxon>
    </lineage>
</organism>
<gene>
    <name evidence="1" type="ORF">JR064_01425</name>
</gene>
<dbReference type="Proteomes" id="UP000695802">
    <property type="component" value="Unassembled WGS sequence"/>
</dbReference>
<name>A0ABS3AWT9_9XANT</name>
<protein>
    <recommendedName>
        <fullName evidence="3">KH domain-containing protein</fullName>
    </recommendedName>
</protein>
<reference evidence="1 2" key="1">
    <citation type="submission" date="2021-02" db="EMBL/GenBank/DDBJ databases">
        <title>Taxonomically Unique Crown Gall-Associated Xanthomonas Stains Have Deficiency in Virulence Repertories.</title>
        <authorList>
            <person name="Mafakheri H."/>
            <person name="Taghavi S.M."/>
            <person name="Dimkic I."/>
            <person name="Nemanja K."/>
            <person name="Osdaghi E."/>
        </authorList>
    </citation>
    <scope>NUCLEOTIDE SEQUENCE [LARGE SCALE GENOMIC DNA]</scope>
    <source>
        <strain evidence="1 2">FX4</strain>
    </source>
</reference>
<evidence type="ECO:0000313" key="1">
    <source>
        <dbReference type="EMBL" id="MBN6100823.1"/>
    </source>
</evidence>